<evidence type="ECO:0000313" key="2">
    <source>
        <dbReference type="EMBL" id="QPI40597.1"/>
    </source>
</evidence>
<keyword evidence="2" id="KW-0413">Isomerase</keyword>
<proteinExistence type="predicted"/>
<dbReference type="Pfam" id="PF11716">
    <property type="entry name" value="MDMPI_N"/>
    <property type="match status" value="1"/>
</dbReference>
<evidence type="ECO:0000313" key="3">
    <source>
        <dbReference type="Proteomes" id="UP000663583"/>
    </source>
</evidence>
<evidence type="ECO:0000259" key="1">
    <source>
        <dbReference type="Pfam" id="PF11716"/>
    </source>
</evidence>
<dbReference type="Gene3D" id="1.20.120.450">
    <property type="entry name" value="dinb family like domain"/>
    <property type="match status" value="1"/>
</dbReference>
<dbReference type="GO" id="GO:0046872">
    <property type="term" value="F:metal ion binding"/>
    <property type="evidence" value="ECO:0007669"/>
    <property type="project" value="InterPro"/>
</dbReference>
<feature type="domain" description="Mycothiol-dependent maleylpyruvate isomerase metal-binding" evidence="1">
    <location>
        <begin position="11"/>
        <end position="130"/>
    </location>
</feature>
<organism evidence="2 3">
    <name type="scientific">Mycobacterium kubicae</name>
    <dbReference type="NCBI Taxonomy" id="120959"/>
    <lineage>
        <taxon>Bacteria</taxon>
        <taxon>Bacillati</taxon>
        <taxon>Actinomycetota</taxon>
        <taxon>Actinomycetes</taxon>
        <taxon>Mycobacteriales</taxon>
        <taxon>Mycobacteriaceae</taxon>
        <taxon>Mycobacterium</taxon>
        <taxon>Mycobacterium simiae complex</taxon>
    </lineage>
</organism>
<name>A0AAX1JJ82_9MYCO</name>
<dbReference type="InterPro" id="IPR034660">
    <property type="entry name" value="DinB/YfiT-like"/>
</dbReference>
<sequence length="241" mass="25617">MASLLEDVAGELQACAEIFEELTTTHFGLPTPCRGWTVADLAIHVATGAFRDAEAFHRARLAISSPPGEVTLDSTDYATAVRLAAEHLRAALALGPPRWPAVPTPFGTMPVAVALQSLVVEFGVHRNDLEVAAGRPDTAFSAATLSALFGFGDHYLLRQAAPVDSPAFALALDAPAALMGVTWTGTAWIPGRNADRLCRVSGSDDDIARLMLRRLDIDDPRLDVHDPFGLAALFSAAIRPL</sequence>
<accession>A0AAX1JJ82</accession>
<dbReference type="GO" id="GO:0016853">
    <property type="term" value="F:isomerase activity"/>
    <property type="evidence" value="ECO:0007669"/>
    <property type="project" value="UniProtKB-KW"/>
</dbReference>
<gene>
    <name evidence="2" type="ORF">I2456_07620</name>
</gene>
<dbReference type="KEGG" id="mku:I2456_07620"/>
<dbReference type="EMBL" id="CP065047">
    <property type="protein sequence ID" value="QPI40597.1"/>
    <property type="molecule type" value="Genomic_DNA"/>
</dbReference>
<reference evidence="2" key="1">
    <citation type="submission" date="2020-11" db="EMBL/GenBank/DDBJ databases">
        <title>Intraspecies plasmid and genomic variation of Mycobacterium kubicae revealed by the complete genome sequences of two clinical isolates.</title>
        <authorList>
            <person name="Hendrix J.R."/>
            <person name="Epperson L.E."/>
            <person name="Honda J.R."/>
            <person name="Strong M."/>
        </authorList>
    </citation>
    <scope>NUCLEOTIDE SEQUENCE</scope>
    <source>
        <strain evidence="2">JCM 13573</strain>
    </source>
</reference>
<dbReference type="AlphaFoldDB" id="A0AAX1JJ82"/>
<dbReference type="Proteomes" id="UP000663583">
    <property type="component" value="Chromosome"/>
</dbReference>
<dbReference type="InterPro" id="IPR024344">
    <property type="entry name" value="MDMPI_metal-binding"/>
</dbReference>
<dbReference type="SUPFAM" id="SSF109854">
    <property type="entry name" value="DinB/YfiT-like putative metalloenzymes"/>
    <property type="match status" value="1"/>
</dbReference>
<dbReference type="NCBIfam" id="TIGR03083">
    <property type="entry name" value="maleylpyruvate isomerase family mycothiol-dependent enzyme"/>
    <property type="match status" value="1"/>
</dbReference>
<dbReference type="InterPro" id="IPR017517">
    <property type="entry name" value="Maleyloyr_isom"/>
</dbReference>
<protein>
    <submittedName>
        <fullName evidence="2">Maleylpyruvate isomerase family mycothiol-dependent enzyme</fullName>
    </submittedName>
</protein>